<organism evidence="4 5">
    <name type="scientific">Ramlibacter albus</name>
    <dbReference type="NCBI Taxonomy" id="2079448"/>
    <lineage>
        <taxon>Bacteria</taxon>
        <taxon>Pseudomonadati</taxon>
        <taxon>Pseudomonadota</taxon>
        <taxon>Betaproteobacteria</taxon>
        <taxon>Burkholderiales</taxon>
        <taxon>Comamonadaceae</taxon>
        <taxon>Ramlibacter</taxon>
    </lineage>
</organism>
<keyword evidence="5" id="KW-1185">Reference proteome</keyword>
<dbReference type="RefSeq" id="WP_187079864.1">
    <property type="nucleotide sequence ID" value="NZ_JACORU010000001.1"/>
</dbReference>
<protein>
    <submittedName>
        <fullName evidence="4">TPM domain-containing protein</fullName>
    </submittedName>
</protein>
<feature type="chain" id="PRO_5037646334" evidence="2">
    <location>
        <begin position="22"/>
        <end position="307"/>
    </location>
</feature>
<keyword evidence="1" id="KW-1133">Transmembrane helix</keyword>
<dbReference type="AlphaFoldDB" id="A0A923S0J0"/>
<sequence length="307" mass="31367">MRLLAAVIVFLATAFASAAFAQNLQPVPELTARVIDQTGTLDDIQRKGLDDKLAALEKAKGSQVVFLIVPTVQPEDAFSYANRVANQWKIGRKGVGDGVLLVVAKNDRKVNLQVAKTLEGAIPDVVAKQIIDEQITPRFRNNDFAGGLQAAADSIAARINGEALPAPPAQPQRKGTGSVDAGFDWFDIAIFLFLVVPIASKVLRGIFGKLGPVITSAGAGGLAMVFTSSIFMAVIAAFIGFIVALMSGGLGSAGPRRGYSRSGPWISTGSWGGGGGGGGWSSGGSDGGGFSSGGGGDFGGGGASGDW</sequence>
<evidence type="ECO:0000313" key="5">
    <source>
        <dbReference type="Proteomes" id="UP000596827"/>
    </source>
</evidence>
<comment type="caution">
    <text evidence="4">The sequence shown here is derived from an EMBL/GenBank/DDBJ whole genome shotgun (WGS) entry which is preliminary data.</text>
</comment>
<dbReference type="Proteomes" id="UP000596827">
    <property type="component" value="Unassembled WGS sequence"/>
</dbReference>
<dbReference type="PANTHER" id="PTHR30373:SF2">
    <property type="entry name" value="UPF0603 PROTEIN YGCG"/>
    <property type="match status" value="1"/>
</dbReference>
<dbReference type="EMBL" id="JACORU010000001">
    <property type="protein sequence ID" value="MBC5763414.1"/>
    <property type="molecule type" value="Genomic_DNA"/>
</dbReference>
<feature type="domain" description="TPM" evidence="3">
    <location>
        <begin position="34"/>
        <end position="157"/>
    </location>
</feature>
<evidence type="ECO:0000256" key="1">
    <source>
        <dbReference type="SAM" id="Phobius"/>
    </source>
</evidence>
<dbReference type="PANTHER" id="PTHR30373">
    <property type="entry name" value="UPF0603 PROTEIN YGCG"/>
    <property type="match status" value="1"/>
</dbReference>
<feature type="transmembrane region" description="Helical" evidence="1">
    <location>
        <begin position="230"/>
        <end position="251"/>
    </location>
</feature>
<dbReference type="InterPro" id="IPR007621">
    <property type="entry name" value="TPM_dom"/>
</dbReference>
<keyword evidence="1" id="KW-0812">Transmembrane</keyword>
<keyword evidence="2" id="KW-0732">Signal</keyword>
<gene>
    <name evidence="4" type="ORF">H8R02_03070</name>
</gene>
<name>A0A923S0J0_9BURK</name>
<evidence type="ECO:0000256" key="2">
    <source>
        <dbReference type="SAM" id="SignalP"/>
    </source>
</evidence>
<keyword evidence="1" id="KW-0472">Membrane</keyword>
<feature type="transmembrane region" description="Helical" evidence="1">
    <location>
        <begin position="206"/>
        <end position="224"/>
    </location>
</feature>
<dbReference type="Gene3D" id="3.10.310.50">
    <property type="match status" value="1"/>
</dbReference>
<evidence type="ECO:0000259" key="3">
    <source>
        <dbReference type="Pfam" id="PF04536"/>
    </source>
</evidence>
<feature type="signal peptide" evidence="2">
    <location>
        <begin position="1"/>
        <end position="21"/>
    </location>
</feature>
<dbReference type="Pfam" id="PF04536">
    <property type="entry name" value="TPM_phosphatase"/>
    <property type="match status" value="1"/>
</dbReference>
<accession>A0A923S0J0</accession>
<feature type="transmembrane region" description="Helical" evidence="1">
    <location>
        <begin position="182"/>
        <end position="199"/>
    </location>
</feature>
<evidence type="ECO:0000313" key="4">
    <source>
        <dbReference type="EMBL" id="MBC5763414.1"/>
    </source>
</evidence>
<reference evidence="4" key="1">
    <citation type="submission" date="2020-08" db="EMBL/GenBank/DDBJ databases">
        <title>Ramlibacter sp. GTP1 16S ribosomal RNA gene genome sequencing and assembly.</title>
        <authorList>
            <person name="Kang M."/>
        </authorList>
    </citation>
    <scope>NUCLEOTIDE SEQUENCE</scope>
    <source>
        <strain evidence="4">GTP1</strain>
    </source>
</reference>
<proteinExistence type="predicted"/>